<evidence type="ECO:0000259" key="15">
    <source>
        <dbReference type="PROSITE" id="PS50893"/>
    </source>
</evidence>
<feature type="transmembrane region" description="Helical" evidence="14">
    <location>
        <begin position="962"/>
        <end position="986"/>
    </location>
</feature>
<comment type="similarity">
    <text evidence="2">Belongs to the ABC transporter superfamily. ABCC family. Conjugate transporter (TC 3.A.1.208) subfamily.</text>
</comment>
<dbReference type="GO" id="GO:0005774">
    <property type="term" value="C:vacuolar membrane"/>
    <property type="evidence" value="ECO:0007669"/>
    <property type="project" value="UniProtKB-SubCell"/>
</dbReference>
<feature type="transmembrane region" description="Helical" evidence="14">
    <location>
        <begin position="30"/>
        <end position="49"/>
    </location>
</feature>
<dbReference type="AlphaFoldDB" id="A0A2G8L6Z2"/>
<feature type="transmembrane region" description="Helical" evidence="14">
    <location>
        <begin position="452"/>
        <end position="474"/>
    </location>
</feature>
<dbReference type="PROSITE" id="PS50893">
    <property type="entry name" value="ABC_TRANSPORTER_2"/>
    <property type="match status" value="1"/>
</dbReference>
<protein>
    <recommendedName>
        <fullName evidence="11">ABC-type glutathione-S-conjugate transporter</fullName>
        <ecNumber evidence="11">7.6.2.3</ecNumber>
    </recommendedName>
</protein>
<dbReference type="FunFam" id="3.40.50.300:FF:000293">
    <property type="entry name" value="ATP binding cassette subfamily C member 1"/>
    <property type="match status" value="1"/>
</dbReference>
<comment type="catalytic activity">
    <reaction evidence="12">
        <text>leukotriene C4(in) + ATP + H2O = leukotriene C4(out) + ADP + phosphate + H(+)</text>
        <dbReference type="Rhea" id="RHEA:38963"/>
        <dbReference type="ChEBI" id="CHEBI:15377"/>
        <dbReference type="ChEBI" id="CHEBI:15378"/>
        <dbReference type="ChEBI" id="CHEBI:30616"/>
        <dbReference type="ChEBI" id="CHEBI:43474"/>
        <dbReference type="ChEBI" id="CHEBI:57973"/>
        <dbReference type="ChEBI" id="CHEBI:456216"/>
    </reaction>
    <physiologicalReaction direction="left-to-right" evidence="12">
        <dbReference type="Rhea" id="RHEA:38964"/>
    </physiologicalReaction>
</comment>
<feature type="compositionally biased region" description="Polar residues" evidence="13">
    <location>
        <begin position="900"/>
        <end position="909"/>
    </location>
</feature>
<dbReference type="STRING" id="307972.A0A2G8L6Z2"/>
<comment type="subcellular location">
    <subcellularLocation>
        <location evidence="1">Vacuole membrane</location>
        <topology evidence="1">Multi-pass membrane protein</topology>
    </subcellularLocation>
</comment>
<evidence type="ECO:0000313" key="18">
    <source>
        <dbReference type="Proteomes" id="UP000230750"/>
    </source>
</evidence>
<dbReference type="GO" id="GO:0016887">
    <property type="term" value="F:ATP hydrolysis activity"/>
    <property type="evidence" value="ECO:0007669"/>
    <property type="project" value="InterPro"/>
</dbReference>
<evidence type="ECO:0000313" key="17">
    <source>
        <dbReference type="EMBL" id="PIK56032.1"/>
    </source>
</evidence>
<gene>
    <name evidence="17" type="ORF">BSL78_07057</name>
</gene>
<keyword evidence="18" id="KW-1185">Reference proteome</keyword>
<keyword evidence="10 14" id="KW-0472">Membrane</keyword>
<dbReference type="PROSITE" id="PS00211">
    <property type="entry name" value="ABC_TRANSPORTER_1"/>
    <property type="match status" value="1"/>
</dbReference>
<keyword evidence="8 17" id="KW-0067">ATP-binding</keyword>
<dbReference type="SUPFAM" id="SSF52540">
    <property type="entry name" value="P-loop containing nucleoside triphosphate hydrolases"/>
    <property type="match status" value="1"/>
</dbReference>
<keyword evidence="4" id="KW-0926">Vacuole</keyword>
<feature type="transmembrane region" description="Helical" evidence="14">
    <location>
        <begin position="607"/>
        <end position="627"/>
    </location>
</feature>
<feature type="compositionally biased region" description="Basic and acidic residues" evidence="13">
    <location>
        <begin position="910"/>
        <end position="928"/>
    </location>
</feature>
<dbReference type="EMBL" id="MRZV01000190">
    <property type="protein sequence ID" value="PIK56032.1"/>
    <property type="molecule type" value="Genomic_DNA"/>
</dbReference>
<proteinExistence type="inferred from homology"/>
<dbReference type="SMART" id="SM00382">
    <property type="entry name" value="AAA"/>
    <property type="match status" value="1"/>
</dbReference>
<evidence type="ECO:0000256" key="7">
    <source>
        <dbReference type="ARBA" id="ARBA00022741"/>
    </source>
</evidence>
<keyword evidence="9 14" id="KW-1133">Transmembrane helix</keyword>
<dbReference type="InterPro" id="IPR056227">
    <property type="entry name" value="TMD0_ABC"/>
</dbReference>
<dbReference type="Pfam" id="PF00664">
    <property type="entry name" value="ABC_membrane"/>
    <property type="match status" value="1"/>
</dbReference>
<dbReference type="CDD" id="cd03250">
    <property type="entry name" value="ABCC_MRP_domain1"/>
    <property type="match status" value="1"/>
</dbReference>
<dbReference type="InterPro" id="IPR027417">
    <property type="entry name" value="P-loop_NTPase"/>
</dbReference>
<feature type="transmembrane region" description="Helical" evidence="14">
    <location>
        <begin position="480"/>
        <end position="499"/>
    </location>
</feature>
<evidence type="ECO:0000256" key="5">
    <source>
        <dbReference type="ARBA" id="ARBA00022692"/>
    </source>
</evidence>
<feature type="transmembrane region" description="Helical" evidence="14">
    <location>
        <begin position="162"/>
        <end position="185"/>
    </location>
</feature>
<evidence type="ECO:0000256" key="11">
    <source>
        <dbReference type="ARBA" id="ARBA00024220"/>
    </source>
</evidence>
<evidence type="ECO:0000256" key="9">
    <source>
        <dbReference type="ARBA" id="ARBA00022989"/>
    </source>
</evidence>
<feature type="transmembrane region" description="Helical" evidence="14">
    <location>
        <begin position="340"/>
        <end position="360"/>
    </location>
</feature>
<dbReference type="OrthoDB" id="6500128at2759"/>
<evidence type="ECO:0000256" key="8">
    <source>
        <dbReference type="ARBA" id="ARBA00022840"/>
    </source>
</evidence>
<reference evidence="17 18" key="1">
    <citation type="journal article" date="2017" name="PLoS Biol.">
        <title>The sea cucumber genome provides insights into morphological evolution and visceral regeneration.</title>
        <authorList>
            <person name="Zhang X."/>
            <person name="Sun L."/>
            <person name="Yuan J."/>
            <person name="Sun Y."/>
            <person name="Gao Y."/>
            <person name="Zhang L."/>
            <person name="Li S."/>
            <person name="Dai H."/>
            <person name="Hamel J.F."/>
            <person name="Liu C."/>
            <person name="Yu Y."/>
            <person name="Liu S."/>
            <person name="Lin W."/>
            <person name="Guo K."/>
            <person name="Jin S."/>
            <person name="Xu P."/>
            <person name="Storey K.B."/>
            <person name="Huan P."/>
            <person name="Zhang T."/>
            <person name="Zhou Y."/>
            <person name="Zhang J."/>
            <person name="Lin C."/>
            <person name="Li X."/>
            <person name="Xing L."/>
            <person name="Huo D."/>
            <person name="Sun M."/>
            <person name="Wang L."/>
            <person name="Mercier A."/>
            <person name="Li F."/>
            <person name="Yang H."/>
            <person name="Xiang J."/>
        </authorList>
    </citation>
    <scope>NUCLEOTIDE SEQUENCE [LARGE SCALE GENOMIC DNA]</scope>
    <source>
        <strain evidence="17">Shaxun</strain>
        <tissue evidence="17">Muscle</tissue>
    </source>
</reference>
<evidence type="ECO:0000256" key="13">
    <source>
        <dbReference type="SAM" id="MobiDB-lite"/>
    </source>
</evidence>
<dbReference type="PANTHER" id="PTHR24223">
    <property type="entry name" value="ATP-BINDING CASSETTE SUB-FAMILY C"/>
    <property type="match status" value="1"/>
</dbReference>
<dbReference type="FunFam" id="1.20.1560.10:FF:000020">
    <property type="entry name" value="ABC metal ion transporter"/>
    <property type="match status" value="1"/>
</dbReference>
<feature type="transmembrane region" description="Helical" evidence="14">
    <location>
        <begin position="130"/>
        <end position="150"/>
    </location>
</feature>
<evidence type="ECO:0000256" key="4">
    <source>
        <dbReference type="ARBA" id="ARBA00022554"/>
    </source>
</evidence>
<evidence type="ECO:0000256" key="2">
    <source>
        <dbReference type="ARBA" id="ARBA00009726"/>
    </source>
</evidence>
<keyword evidence="5 14" id="KW-0812">Transmembrane</keyword>
<dbReference type="InterPro" id="IPR050173">
    <property type="entry name" value="ABC_transporter_C-like"/>
</dbReference>
<evidence type="ECO:0000256" key="14">
    <source>
        <dbReference type="SAM" id="Phobius"/>
    </source>
</evidence>
<dbReference type="InterPro" id="IPR011527">
    <property type="entry name" value="ABC1_TM_dom"/>
</dbReference>
<dbReference type="EC" id="7.6.2.3" evidence="11"/>
<keyword evidence="3" id="KW-0813">Transport</keyword>
<comment type="caution">
    <text evidence="17">The sequence shown here is derived from an EMBL/GenBank/DDBJ whole genome shotgun (WGS) entry which is preliminary data.</text>
</comment>
<dbReference type="PANTHER" id="PTHR24223:SF443">
    <property type="entry name" value="MULTIDRUG-RESISTANCE LIKE PROTEIN 1, ISOFORM I"/>
    <property type="match status" value="1"/>
</dbReference>
<dbReference type="InterPro" id="IPR017871">
    <property type="entry name" value="ABC_transporter-like_CS"/>
</dbReference>
<evidence type="ECO:0000256" key="6">
    <source>
        <dbReference type="ARBA" id="ARBA00022737"/>
    </source>
</evidence>
<keyword evidence="7" id="KW-0547">Nucleotide-binding</keyword>
<dbReference type="GO" id="GO:0000323">
    <property type="term" value="C:lytic vacuole"/>
    <property type="evidence" value="ECO:0007669"/>
    <property type="project" value="UniProtKB-ARBA"/>
</dbReference>
<evidence type="ECO:0000256" key="12">
    <source>
        <dbReference type="ARBA" id="ARBA00047523"/>
    </source>
</evidence>
<accession>A0A2G8L6Z2</accession>
<dbReference type="Pfam" id="PF24357">
    <property type="entry name" value="TMD0_ABC"/>
    <property type="match status" value="1"/>
</dbReference>
<name>A0A2G8L6Z2_STIJA</name>
<organism evidence="17 18">
    <name type="scientific">Stichopus japonicus</name>
    <name type="common">Sea cucumber</name>
    <dbReference type="NCBI Taxonomy" id="307972"/>
    <lineage>
        <taxon>Eukaryota</taxon>
        <taxon>Metazoa</taxon>
        <taxon>Echinodermata</taxon>
        <taxon>Eleutherozoa</taxon>
        <taxon>Echinozoa</taxon>
        <taxon>Holothuroidea</taxon>
        <taxon>Aspidochirotacea</taxon>
        <taxon>Aspidochirotida</taxon>
        <taxon>Stichopodidae</taxon>
        <taxon>Apostichopus</taxon>
    </lineage>
</organism>
<evidence type="ECO:0000256" key="10">
    <source>
        <dbReference type="ARBA" id="ARBA00023136"/>
    </source>
</evidence>
<feature type="region of interest" description="Disordered" evidence="13">
    <location>
        <begin position="900"/>
        <end position="928"/>
    </location>
</feature>
<dbReference type="Proteomes" id="UP000230750">
    <property type="component" value="Unassembled WGS sequence"/>
</dbReference>
<feature type="transmembrane region" description="Helical" evidence="14">
    <location>
        <begin position="96"/>
        <end position="118"/>
    </location>
</feature>
<feature type="domain" description="ABC transporter" evidence="15">
    <location>
        <begin position="656"/>
        <end position="880"/>
    </location>
</feature>
<feature type="domain" description="ABC transmembrane type-1" evidence="16">
    <location>
        <begin position="341"/>
        <end position="624"/>
    </location>
</feature>
<dbReference type="GO" id="GO:0005524">
    <property type="term" value="F:ATP binding"/>
    <property type="evidence" value="ECO:0007669"/>
    <property type="project" value="UniProtKB-KW"/>
</dbReference>
<dbReference type="PROSITE" id="PS50929">
    <property type="entry name" value="ABC_TM1F"/>
    <property type="match status" value="1"/>
</dbReference>
<sequence length="1025" mass="114884">MEGFCGSPFWNASLLDQSLPDTSPCFQETLLSWAPAAYLWILAPFYSHYLKGHNAGFIKVSRLHRAKTLIGFLLMLPPMLDVLFGITQLINTEGELPLVYVVTPAITTLTMVLAFSLVQLERLRGVRSSAAMFLFWVLNICCSLFEFWSKCINAPDMGGNHLFRYITFFIFFVLLIIAVILSAFVDDKPFYSPVVEGVNECPEETASFASRLTFWWFTSLISLGYKKPLETTDLWTLRNRDKASTVVPNFRKHWRAEKRKAAASYHKKPNAEDSHPGVLMVNLEEDANGAVKRKHEIYKGDDPETSSIGEVLLEQTENSQESQKNVSFVKALVKTFGPMFLVGSFLKLIFDVMVFIQPLILRRLIQYTEDKTVPAWEGYFFAGALFVVAIFQTLILQRYFHIGTLTGMHVRTALLGSIYRKAIHLSNSARKSSTIGEVVNLMSVDAQKLMDLCLNLNLVWSSPLQICITLYLLIGILGVLSVFAGIFVMVLMIPLNMWVARKTRALQVQQMGFKDSRVKLMGEILSGIKVLKLYAWERSFQDKVLKLRRDELKVLRRAAYYNAVTSFAFTCAPFLVTLSSFAVFLLSDENNVLNAETIFVSLSLFNLLRFPLAMLPFVVFSVVQAHVSLKRLSRFLKLEELNPQNVDHFNMPGQAITVEDGKFSWSKEDEPVLHDISLDVPQGALVAVVGQVGTGKSSLLSALLGEMEKKDGKVFVQGSVAYVAQQAWIQNETVRGNVLFGKDLNSTKYEKILQACALQRDLEVLPGGDLTEIGEKGINLSGGQKQRVSLARAVYANCDIYLLDDPLSAVDAHVGKHIFDNVVGPNGVLKKKTRIFVTHGISFLPQVDKIVVLKNGAISEEGSYNELLERNGAFAEFLQNYSLQEEEEKEVTEADAVSMMSSGTKSQAESLREIHQNGKSGKKEDGDVDLTKEGKSLIDQEKAEIGKVAYTVYFTYLKSVGLWLSLLILSFFILYDIFSVGSNIWLSVWSEEPLQNGTLPVPIRNKYLAVYGLFGLGQDNRADLW</sequence>
<dbReference type="Gene3D" id="1.20.1560.10">
    <property type="entry name" value="ABC transporter type 1, transmembrane domain"/>
    <property type="match status" value="1"/>
</dbReference>
<feature type="transmembrane region" description="Helical" evidence="14">
    <location>
        <begin position="69"/>
        <end position="90"/>
    </location>
</feature>
<keyword evidence="6" id="KW-0677">Repeat</keyword>
<evidence type="ECO:0000259" key="16">
    <source>
        <dbReference type="PROSITE" id="PS50929"/>
    </source>
</evidence>
<dbReference type="SUPFAM" id="SSF90123">
    <property type="entry name" value="ABC transporter transmembrane region"/>
    <property type="match status" value="1"/>
</dbReference>
<dbReference type="GO" id="GO:0015431">
    <property type="term" value="F:ABC-type glutathione S-conjugate transporter activity"/>
    <property type="evidence" value="ECO:0007669"/>
    <property type="project" value="UniProtKB-EC"/>
</dbReference>
<evidence type="ECO:0000256" key="1">
    <source>
        <dbReference type="ARBA" id="ARBA00004128"/>
    </source>
</evidence>
<dbReference type="CDD" id="cd18595">
    <property type="entry name" value="ABC_6TM_MRP1_2_3_6_D1_like"/>
    <property type="match status" value="1"/>
</dbReference>
<dbReference type="InterPro" id="IPR003593">
    <property type="entry name" value="AAA+_ATPase"/>
</dbReference>
<feature type="transmembrane region" description="Helical" evidence="14">
    <location>
        <begin position="558"/>
        <end position="587"/>
    </location>
</feature>
<evidence type="ECO:0000256" key="3">
    <source>
        <dbReference type="ARBA" id="ARBA00022448"/>
    </source>
</evidence>
<dbReference type="InterPro" id="IPR003439">
    <property type="entry name" value="ABC_transporter-like_ATP-bd"/>
</dbReference>
<dbReference type="Gene3D" id="3.40.50.300">
    <property type="entry name" value="P-loop containing nucleotide triphosphate hydrolases"/>
    <property type="match status" value="1"/>
</dbReference>
<feature type="transmembrane region" description="Helical" evidence="14">
    <location>
        <begin position="380"/>
        <end position="400"/>
    </location>
</feature>
<dbReference type="Pfam" id="PF00005">
    <property type="entry name" value="ABC_tran"/>
    <property type="match status" value="1"/>
</dbReference>
<dbReference type="InterPro" id="IPR036640">
    <property type="entry name" value="ABC1_TM_sf"/>
</dbReference>